<proteinExistence type="predicted"/>
<feature type="region of interest" description="Disordered" evidence="1">
    <location>
        <begin position="70"/>
        <end position="119"/>
    </location>
</feature>
<dbReference type="EMBL" id="CAJSLV010000050">
    <property type="protein sequence ID" value="CAG6393612.1"/>
    <property type="molecule type" value="Genomic_DNA"/>
</dbReference>
<comment type="caution">
    <text evidence="2">The sequence shown here is derived from an EMBL/GenBank/DDBJ whole genome shotgun (WGS) entry which is preliminary data.</text>
</comment>
<protein>
    <submittedName>
        <fullName evidence="2">Uncharacterized protein</fullName>
    </submittedName>
</protein>
<feature type="compositionally biased region" description="Basic residues" evidence="1">
    <location>
        <begin position="110"/>
        <end position="119"/>
    </location>
</feature>
<reference evidence="2" key="1">
    <citation type="submission" date="2021-05" db="EMBL/GenBank/DDBJ databases">
        <authorList>
            <person name="Arsene-Ploetze F."/>
        </authorList>
    </citation>
    <scope>NUCLEOTIDE SEQUENCE</scope>
    <source>
        <strain evidence="2">DSM 42138</strain>
    </source>
</reference>
<evidence type="ECO:0000313" key="3">
    <source>
        <dbReference type="Proteomes" id="UP001152519"/>
    </source>
</evidence>
<organism evidence="2 3">
    <name type="scientific">Actinacidiphila cocklensis</name>
    <dbReference type="NCBI Taxonomy" id="887465"/>
    <lineage>
        <taxon>Bacteria</taxon>
        <taxon>Bacillati</taxon>
        <taxon>Actinomycetota</taxon>
        <taxon>Actinomycetes</taxon>
        <taxon>Kitasatosporales</taxon>
        <taxon>Streptomycetaceae</taxon>
        <taxon>Actinacidiphila</taxon>
    </lineage>
</organism>
<dbReference type="AlphaFoldDB" id="A0A9W4DTC8"/>
<sequence>MPKLDDVNVGILSDVADAPVGMLCRVRRPGPLRQTAPVRVWPGFAWGCTGSADRPDRSQGPVAELLITTPERAEESAVTAREPADRRRGEFLLAGPRRQENSTDASCSRRLTRPRARCG</sequence>
<name>A0A9W4DTC8_9ACTN</name>
<evidence type="ECO:0000256" key="1">
    <source>
        <dbReference type="SAM" id="MobiDB-lite"/>
    </source>
</evidence>
<keyword evidence="3" id="KW-1185">Reference proteome</keyword>
<accession>A0A9W4DTC8</accession>
<evidence type="ECO:0000313" key="2">
    <source>
        <dbReference type="EMBL" id="CAG6393612.1"/>
    </source>
</evidence>
<dbReference type="Proteomes" id="UP001152519">
    <property type="component" value="Unassembled WGS sequence"/>
</dbReference>
<gene>
    <name evidence="2" type="ORF">SCOCK_210052</name>
</gene>